<dbReference type="SMART" id="SM00014">
    <property type="entry name" value="acidPPc"/>
    <property type="match status" value="1"/>
</dbReference>
<feature type="transmembrane region" description="Helical" evidence="1">
    <location>
        <begin position="134"/>
        <end position="153"/>
    </location>
</feature>
<name>A0A1I0VP32_9FLAO</name>
<dbReference type="Pfam" id="PF01569">
    <property type="entry name" value="PAP2"/>
    <property type="match status" value="1"/>
</dbReference>
<dbReference type="AlphaFoldDB" id="A0A1I0VP32"/>
<dbReference type="STRING" id="498292.SAMN05660845_0513"/>
<feature type="transmembrane region" description="Helical" evidence="1">
    <location>
        <begin position="108"/>
        <end position="127"/>
    </location>
</feature>
<dbReference type="Gene3D" id="1.20.144.10">
    <property type="entry name" value="Phosphatidic acid phosphatase type 2/haloperoxidase"/>
    <property type="match status" value="2"/>
</dbReference>
<keyword evidence="1" id="KW-0812">Transmembrane</keyword>
<evidence type="ECO:0000259" key="2">
    <source>
        <dbReference type="SMART" id="SM00014"/>
    </source>
</evidence>
<dbReference type="EMBL" id="FOJT01000001">
    <property type="protein sequence ID" value="SFA78249.1"/>
    <property type="molecule type" value="Genomic_DNA"/>
</dbReference>
<feature type="domain" description="Phosphatidic acid phosphatase type 2/haloperoxidase" evidence="2">
    <location>
        <begin position="58"/>
        <end position="174"/>
    </location>
</feature>
<evidence type="ECO:0000256" key="1">
    <source>
        <dbReference type="SAM" id="Phobius"/>
    </source>
</evidence>
<dbReference type="Proteomes" id="UP000199604">
    <property type="component" value="Unassembled WGS sequence"/>
</dbReference>
<keyword evidence="4" id="KW-1185">Reference proteome</keyword>
<feature type="transmembrane region" description="Helical" evidence="1">
    <location>
        <begin position="56"/>
        <end position="74"/>
    </location>
</feature>
<organism evidence="3 4">
    <name type="scientific">Flavobacterium swingsii</name>
    <dbReference type="NCBI Taxonomy" id="498292"/>
    <lineage>
        <taxon>Bacteria</taxon>
        <taxon>Pseudomonadati</taxon>
        <taxon>Bacteroidota</taxon>
        <taxon>Flavobacteriia</taxon>
        <taxon>Flavobacteriales</taxon>
        <taxon>Flavobacteriaceae</taxon>
        <taxon>Flavobacterium</taxon>
    </lineage>
</organism>
<proteinExistence type="predicted"/>
<dbReference type="InterPro" id="IPR000326">
    <property type="entry name" value="PAP2/HPO"/>
</dbReference>
<keyword evidence="1" id="KW-1133">Transmembrane helix</keyword>
<dbReference type="PANTHER" id="PTHR14969:SF13">
    <property type="entry name" value="AT30094P"/>
    <property type="match status" value="1"/>
</dbReference>
<feature type="transmembrane region" description="Helical" evidence="1">
    <location>
        <begin position="159"/>
        <end position="177"/>
    </location>
</feature>
<sequence length="189" mass="22146">MLEKIITIDKELLVFLNGLGSETFDPLWLIITKQSSWIPLFLFLLYLVYKKLGTKQTIIIVLFVAVLLTINNTITELFKATFQRLRPCNDLEIKDIIRNIKPSSSFSFFSGHSSNTMAVFVFLYSIFKKQYKYFWVLILWPLIFAYSRVYLGLHFPTDILAGYTCGIITGYITYINYQILQLKYFKKVI</sequence>
<dbReference type="InterPro" id="IPR036938">
    <property type="entry name" value="PAP2/HPO_sf"/>
</dbReference>
<evidence type="ECO:0000313" key="3">
    <source>
        <dbReference type="EMBL" id="SFA78249.1"/>
    </source>
</evidence>
<dbReference type="RefSeq" id="WP_091473601.1">
    <property type="nucleotide sequence ID" value="NZ_FOJT01000001.1"/>
</dbReference>
<evidence type="ECO:0000313" key="4">
    <source>
        <dbReference type="Proteomes" id="UP000199604"/>
    </source>
</evidence>
<keyword evidence="1" id="KW-0472">Membrane</keyword>
<reference evidence="4" key="1">
    <citation type="submission" date="2016-10" db="EMBL/GenBank/DDBJ databases">
        <authorList>
            <person name="Varghese N."/>
            <person name="Submissions S."/>
        </authorList>
    </citation>
    <scope>NUCLEOTIDE SEQUENCE [LARGE SCALE GENOMIC DNA]</scope>
    <source>
        <strain evidence="4">DSM 21789</strain>
    </source>
</reference>
<dbReference type="SUPFAM" id="SSF48317">
    <property type="entry name" value="Acid phosphatase/Vanadium-dependent haloperoxidase"/>
    <property type="match status" value="1"/>
</dbReference>
<dbReference type="OrthoDB" id="9789113at2"/>
<protein>
    <submittedName>
        <fullName evidence="3">Undecaprenyl-diphosphatase</fullName>
    </submittedName>
</protein>
<feature type="transmembrane region" description="Helical" evidence="1">
    <location>
        <begin position="27"/>
        <end position="49"/>
    </location>
</feature>
<gene>
    <name evidence="3" type="ORF">SAMN05660845_0513</name>
</gene>
<accession>A0A1I0VP32</accession>
<dbReference type="PANTHER" id="PTHR14969">
    <property type="entry name" value="SPHINGOSINE-1-PHOSPHATE PHOSPHOHYDROLASE"/>
    <property type="match status" value="1"/>
</dbReference>